<dbReference type="EMBL" id="JACHGN010000005">
    <property type="protein sequence ID" value="MBB5132965.1"/>
    <property type="molecule type" value="Genomic_DNA"/>
</dbReference>
<dbReference type="RefSeq" id="WP_185049946.1">
    <property type="nucleotide sequence ID" value="NZ_BAABIX010000005.1"/>
</dbReference>
<keyword evidence="1" id="KW-0805">Transcription regulation</keyword>
<dbReference type="AlphaFoldDB" id="A0A840PAE1"/>
<dbReference type="PROSITE" id="PS01081">
    <property type="entry name" value="HTH_TETR_1"/>
    <property type="match status" value="1"/>
</dbReference>
<feature type="domain" description="HTH tetR-type" evidence="5">
    <location>
        <begin position="15"/>
        <end position="75"/>
    </location>
</feature>
<evidence type="ECO:0000313" key="6">
    <source>
        <dbReference type="EMBL" id="MBB5132965.1"/>
    </source>
</evidence>
<gene>
    <name evidence="6" type="ORF">HNP84_002686</name>
</gene>
<evidence type="ECO:0000256" key="4">
    <source>
        <dbReference type="PROSITE-ProRule" id="PRU00335"/>
    </source>
</evidence>
<evidence type="ECO:0000259" key="5">
    <source>
        <dbReference type="PROSITE" id="PS50977"/>
    </source>
</evidence>
<dbReference type="InterPro" id="IPR001647">
    <property type="entry name" value="HTH_TetR"/>
</dbReference>
<name>A0A840PAE1_9ACTN</name>
<dbReference type="InterPro" id="IPR050109">
    <property type="entry name" value="HTH-type_TetR-like_transc_reg"/>
</dbReference>
<dbReference type="InterPro" id="IPR023772">
    <property type="entry name" value="DNA-bd_HTH_TetR-type_CS"/>
</dbReference>
<keyword evidence="3" id="KW-0804">Transcription</keyword>
<keyword evidence="7" id="KW-1185">Reference proteome</keyword>
<organism evidence="6 7">
    <name type="scientific">Thermocatellispora tengchongensis</name>
    <dbReference type="NCBI Taxonomy" id="1073253"/>
    <lineage>
        <taxon>Bacteria</taxon>
        <taxon>Bacillati</taxon>
        <taxon>Actinomycetota</taxon>
        <taxon>Actinomycetes</taxon>
        <taxon>Streptosporangiales</taxon>
        <taxon>Streptosporangiaceae</taxon>
        <taxon>Thermocatellispora</taxon>
    </lineage>
</organism>
<dbReference type="InterPro" id="IPR009057">
    <property type="entry name" value="Homeodomain-like_sf"/>
</dbReference>
<proteinExistence type="predicted"/>
<evidence type="ECO:0000256" key="1">
    <source>
        <dbReference type="ARBA" id="ARBA00023015"/>
    </source>
</evidence>
<dbReference type="PRINTS" id="PR00455">
    <property type="entry name" value="HTHTETR"/>
</dbReference>
<dbReference type="SUPFAM" id="SSF46689">
    <property type="entry name" value="Homeodomain-like"/>
    <property type="match status" value="1"/>
</dbReference>
<dbReference type="Gene3D" id="1.10.357.10">
    <property type="entry name" value="Tetracycline Repressor, domain 2"/>
    <property type="match status" value="1"/>
</dbReference>
<dbReference type="PANTHER" id="PTHR30055">
    <property type="entry name" value="HTH-TYPE TRANSCRIPTIONAL REGULATOR RUTR"/>
    <property type="match status" value="1"/>
</dbReference>
<keyword evidence="2 4" id="KW-0238">DNA-binding</keyword>
<evidence type="ECO:0000313" key="7">
    <source>
        <dbReference type="Proteomes" id="UP000578449"/>
    </source>
</evidence>
<dbReference type="GO" id="GO:0000976">
    <property type="term" value="F:transcription cis-regulatory region binding"/>
    <property type="evidence" value="ECO:0007669"/>
    <property type="project" value="TreeGrafter"/>
</dbReference>
<dbReference type="GO" id="GO:0003700">
    <property type="term" value="F:DNA-binding transcription factor activity"/>
    <property type="evidence" value="ECO:0007669"/>
    <property type="project" value="TreeGrafter"/>
</dbReference>
<protein>
    <submittedName>
        <fullName evidence="6">AcrR family transcriptional regulator</fullName>
    </submittedName>
</protein>
<comment type="caution">
    <text evidence="6">The sequence shown here is derived from an EMBL/GenBank/DDBJ whole genome shotgun (WGS) entry which is preliminary data.</text>
</comment>
<dbReference type="Pfam" id="PF00440">
    <property type="entry name" value="TetR_N"/>
    <property type="match status" value="1"/>
</dbReference>
<evidence type="ECO:0000256" key="3">
    <source>
        <dbReference type="ARBA" id="ARBA00023163"/>
    </source>
</evidence>
<dbReference type="PROSITE" id="PS50977">
    <property type="entry name" value="HTH_TETR_2"/>
    <property type="match status" value="1"/>
</dbReference>
<reference evidence="6 7" key="1">
    <citation type="submission" date="2020-08" db="EMBL/GenBank/DDBJ databases">
        <title>Genomic Encyclopedia of Type Strains, Phase IV (KMG-IV): sequencing the most valuable type-strain genomes for metagenomic binning, comparative biology and taxonomic classification.</title>
        <authorList>
            <person name="Goeker M."/>
        </authorList>
    </citation>
    <scope>NUCLEOTIDE SEQUENCE [LARGE SCALE GENOMIC DNA]</scope>
    <source>
        <strain evidence="6 7">DSM 45615</strain>
    </source>
</reference>
<dbReference type="PANTHER" id="PTHR30055:SF234">
    <property type="entry name" value="HTH-TYPE TRANSCRIPTIONAL REGULATOR BETI"/>
    <property type="match status" value="1"/>
</dbReference>
<feature type="DNA-binding region" description="H-T-H motif" evidence="4">
    <location>
        <begin position="38"/>
        <end position="57"/>
    </location>
</feature>
<accession>A0A840PAE1</accession>
<sequence length="248" mass="27295">MAPPAGPANAVGERDLRAERILDAAGELLIAWGYRRVTIEDVARRAGIGKGTVYLHFSTKEVLFITVLMRAQARMMGVILDEMRADPAAVLPSRMATAGYLRVREEPLLRALLTGDMETLGTLARTAPAGVAEVYEMRLRTLREYFALLRRHGLVRADQPAEAQVQAYMSVLLGFLTAEPFLPPGAGGAKERAPMLAHVIGSAFETEATPERLRAAAPEVIALFDRLRARIVEEIDRHRLTKPSMEEP</sequence>
<evidence type="ECO:0000256" key="2">
    <source>
        <dbReference type="ARBA" id="ARBA00023125"/>
    </source>
</evidence>
<dbReference type="Proteomes" id="UP000578449">
    <property type="component" value="Unassembled WGS sequence"/>
</dbReference>